<dbReference type="eggNOG" id="COG1315">
    <property type="taxonomic scope" value="Bacteria"/>
</dbReference>
<evidence type="ECO:0000259" key="4">
    <source>
        <dbReference type="Pfam" id="PF18998"/>
    </source>
</evidence>
<dbReference type="AlphaFoldDB" id="B0G292"/>
<evidence type="ECO:0000256" key="2">
    <source>
        <dbReference type="SAM" id="Phobius"/>
    </source>
</evidence>
<evidence type="ECO:0000313" key="6">
    <source>
        <dbReference type="Proteomes" id="UP000005359"/>
    </source>
</evidence>
<keyword evidence="3" id="KW-0732">Signal</keyword>
<feature type="transmembrane region" description="Helical" evidence="2">
    <location>
        <begin position="962"/>
        <end position="983"/>
    </location>
</feature>
<keyword evidence="2" id="KW-0812">Transmembrane</keyword>
<evidence type="ECO:0000256" key="1">
    <source>
        <dbReference type="SAM" id="MobiDB-lite"/>
    </source>
</evidence>
<proteinExistence type="predicted"/>
<reference evidence="5 6" key="1">
    <citation type="submission" date="2007-10" db="EMBL/GenBank/DDBJ databases">
        <title>Draft genome sequence of Dorea formicigenerans(ATCC 27755).</title>
        <authorList>
            <person name="Sudarsanam P."/>
            <person name="Ley R."/>
            <person name="Guruge J."/>
            <person name="Turnbaugh P.J."/>
            <person name="Mahowald M."/>
            <person name="Liep D."/>
            <person name="Gordon J."/>
        </authorList>
    </citation>
    <scope>NUCLEOTIDE SEQUENCE [LARGE SCALE GENOMIC DNA]</scope>
    <source>
        <strain evidence="5 6">ATCC 27755</strain>
    </source>
</reference>
<keyword evidence="2" id="KW-1133">Transmembrane helix</keyword>
<dbReference type="Proteomes" id="UP000005359">
    <property type="component" value="Unassembled WGS sequence"/>
</dbReference>
<dbReference type="EMBL" id="AAXA02000007">
    <property type="protein sequence ID" value="EDR48297.1"/>
    <property type="molecule type" value="Genomic_DNA"/>
</dbReference>
<evidence type="ECO:0000256" key="3">
    <source>
        <dbReference type="SAM" id="SignalP"/>
    </source>
</evidence>
<feature type="domain" description="Bacterial repeat" evidence="4">
    <location>
        <begin position="175"/>
        <end position="253"/>
    </location>
</feature>
<name>B0G292_9FIRM</name>
<sequence length="987" mass="104146">MIKTKKIINKIQKIMKERQMKKNWKRIASLFLSVLLLLSMTVTPVMAAEGKAAPTEVKSCTVTGFMPEYMALEFEDTDWMNKISSVTVNEIEYTKGTLGWGSSGNLWEVGSAMGVYGSYTALKLTNPSYPATIKITAEGYQDLNLEVTKDTSTYPYVYTATVKKDTTGGNTEATYTAMAKKASNGTVALDKDKDLKAGDTVTVTATPAENYEIDAVTVTTENNKNVDVTGFGETYTFTMPAENVTVSAAFKEKTPVQNGVIELSQVSIGTDYFGNNWELEFKNADGYVGKITDVKVNTTAWEERSYSLSAGGAYKKDTDNNKLIFATKDFVANPEIPALKSGDVVAISANGYDDLTFKLVIDTNGNASLVEDDGKGDPYELHVKIEGEFEAAIVGQKDYDGVSSASVGGSSSNKNSAVKVYGALVEKGKDVADKDWEELDNMAKIKLNGSKCSVSIVPDTEKGTSADSDSGMQGVYMTISSDLTLSGTPKDPGSYLVSVSIEDQQGRSAVSNTLPFRIYSGEETLADQMKKENFKDYGNGLYAWDIMEPWAISKFGSNVNGEEESVRVPAYLEAWFGSHESGTYGYLGYDIPWKQVVAGNIPQTLYIPSGCNLTLTNMEVLSSVHIIVENGGKLTLSDSVVQGIIDVQSGGTFSMNYDSFNNEFTTGASLCGQLRLADGAALENAAIYSHANYLANGDLTDRTTSEPVAVANGNVTVKGTVAILGDDGGSDIGQTALRVNGTLTLADKDTTLVAYGGSGKTLLYTDGGTAIDITEGSQITGDGKLVAIGGDVLWGNGGNAVSGKGTIATKNVFLQGATANTSKKAEAGKAIDGNVKVISSSTHIEDGTMISGAENDPLADLYWKAGINVLPPLEKFTTTDNGNNGSDNGDNGDNGNNGSDNGDNGDNGNNGSGNGNTGNNSNSGNNGNTGNSGDSGNNGKITSATKTAANVNTVKTGDTNNVLLWAALFVVSCAGMAGITVVAKKRK</sequence>
<feature type="chain" id="PRO_5002750149" description="Bacterial repeat domain-containing protein" evidence="3">
    <location>
        <begin position="48"/>
        <end position="987"/>
    </location>
</feature>
<keyword evidence="2" id="KW-0472">Membrane</keyword>
<comment type="caution">
    <text evidence="5">The sequence shown here is derived from an EMBL/GenBank/DDBJ whole genome shotgun (WGS) entry which is preliminary data.</text>
</comment>
<organism evidence="5 6">
    <name type="scientific">Dorea formicigenerans ATCC 27755</name>
    <dbReference type="NCBI Taxonomy" id="411461"/>
    <lineage>
        <taxon>Bacteria</taxon>
        <taxon>Bacillati</taxon>
        <taxon>Bacillota</taxon>
        <taxon>Clostridia</taxon>
        <taxon>Lachnospirales</taxon>
        <taxon>Lachnospiraceae</taxon>
        <taxon>Dorea</taxon>
    </lineage>
</organism>
<protein>
    <recommendedName>
        <fullName evidence="4">Bacterial repeat domain-containing protein</fullName>
    </recommendedName>
</protein>
<dbReference type="STRING" id="411461.DORFOR_00422"/>
<feature type="signal peptide" evidence="3">
    <location>
        <begin position="1"/>
        <end position="47"/>
    </location>
</feature>
<gene>
    <name evidence="5" type="ORF">DORFOR_00422</name>
</gene>
<dbReference type="PaxDb" id="411461-DORFOR_00422"/>
<accession>B0G292</accession>
<evidence type="ECO:0000313" key="5">
    <source>
        <dbReference type="EMBL" id="EDR48297.1"/>
    </source>
</evidence>
<feature type="compositionally biased region" description="Low complexity" evidence="1">
    <location>
        <begin position="878"/>
        <end position="907"/>
    </location>
</feature>
<feature type="region of interest" description="Disordered" evidence="1">
    <location>
        <begin position="875"/>
        <end position="941"/>
    </location>
</feature>
<dbReference type="InterPro" id="IPR044060">
    <property type="entry name" value="Bacterial_rp_domain"/>
</dbReference>
<dbReference type="Pfam" id="PF18998">
    <property type="entry name" value="Flg_new_2"/>
    <property type="match status" value="1"/>
</dbReference>
<reference evidence="5 6" key="2">
    <citation type="submission" date="2007-10" db="EMBL/GenBank/DDBJ databases">
        <authorList>
            <person name="Fulton L."/>
            <person name="Clifton S."/>
            <person name="Fulton B."/>
            <person name="Xu J."/>
            <person name="Minx P."/>
            <person name="Pepin K.H."/>
            <person name="Johnson M."/>
            <person name="Thiruvilangam P."/>
            <person name="Bhonagiri V."/>
            <person name="Nash W.E."/>
            <person name="Wang C."/>
            <person name="Mardis E.R."/>
            <person name="Wilson R.K."/>
        </authorList>
    </citation>
    <scope>NUCLEOTIDE SEQUENCE [LARGE SCALE GENOMIC DNA]</scope>
    <source>
        <strain evidence="5 6">ATCC 27755</strain>
    </source>
</reference>
<feature type="compositionally biased region" description="Low complexity" evidence="1">
    <location>
        <begin position="917"/>
        <end position="939"/>
    </location>
</feature>